<evidence type="ECO:0000313" key="4">
    <source>
        <dbReference type="Proteomes" id="UP000712157"/>
    </source>
</evidence>
<comment type="caution">
    <text evidence="3">The sequence shown here is derived from an EMBL/GenBank/DDBJ whole genome shotgun (WGS) entry which is preliminary data.</text>
</comment>
<evidence type="ECO:0000313" key="3">
    <source>
        <dbReference type="EMBL" id="MBU9737531.1"/>
    </source>
</evidence>
<organism evidence="3 4">
    <name type="scientific">Diplocloster agilis</name>
    <dbReference type="NCBI Taxonomy" id="2850323"/>
    <lineage>
        <taxon>Bacteria</taxon>
        <taxon>Bacillati</taxon>
        <taxon>Bacillota</taxon>
        <taxon>Clostridia</taxon>
        <taxon>Lachnospirales</taxon>
        <taxon>Lachnospiraceae</taxon>
        <taxon>Diplocloster</taxon>
    </lineage>
</organism>
<feature type="transmembrane region" description="Helical" evidence="1">
    <location>
        <begin position="6"/>
        <end position="30"/>
    </location>
</feature>
<gene>
    <name evidence="3" type="ORF">KTH89_13360</name>
</gene>
<feature type="transmembrane region" description="Helical" evidence="1">
    <location>
        <begin position="37"/>
        <end position="56"/>
    </location>
</feature>
<keyword evidence="1" id="KW-0472">Membrane</keyword>
<dbReference type="EMBL" id="JAHQCW010000021">
    <property type="protein sequence ID" value="MBU9737531.1"/>
    <property type="molecule type" value="Genomic_DNA"/>
</dbReference>
<protein>
    <submittedName>
        <fullName evidence="3">M56 family metallopeptidase</fullName>
    </submittedName>
</protein>
<keyword evidence="1" id="KW-1133">Transmembrane helix</keyword>
<accession>A0A949K0A8</accession>
<name>A0A949K0A8_9FIRM</name>
<dbReference type="CDD" id="cd07341">
    <property type="entry name" value="M56_BlaR1_MecR1_like"/>
    <property type="match status" value="1"/>
</dbReference>
<reference evidence="3" key="1">
    <citation type="submission" date="2021-06" db="EMBL/GenBank/DDBJ databases">
        <title>Description of novel taxa of the family Lachnospiraceae.</title>
        <authorList>
            <person name="Chaplin A.V."/>
            <person name="Sokolova S.R."/>
            <person name="Pikina A.P."/>
            <person name="Korzhanova M."/>
            <person name="Belova V."/>
            <person name="Korostin D."/>
            <person name="Efimov B.A."/>
        </authorList>
    </citation>
    <scope>NUCLEOTIDE SEQUENCE</scope>
    <source>
        <strain evidence="3">ASD5720</strain>
    </source>
</reference>
<dbReference type="RefSeq" id="WP_238722040.1">
    <property type="nucleotide sequence ID" value="NZ_JAHQCW010000021.1"/>
</dbReference>
<feature type="transmembrane region" description="Helical" evidence="1">
    <location>
        <begin position="169"/>
        <end position="190"/>
    </location>
</feature>
<dbReference type="Proteomes" id="UP000712157">
    <property type="component" value="Unassembled WGS sequence"/>
</dbReference>
<keyword evidence="1" id="KW-0812">Transmembrane</keyword>
<dbReference type="PANTHER" id="PTHR34978:SF3">
    <property type="entry name" value="SLR0241 PROTEIN"/>
    <property type="match status" value="1"/>
</dbReference>
<dbReference type="Pfam" id="PF05569">
    <property type="entry name" value="Peptidase_M56"/>
    <property type="match status" value="1"/>
</dbReference>
<evidence type="ECO:0000259" key="2">
    <source>
        <dbReference type="Pfam" id="PF05569"/>
    </source>
</evidence>
<sequence>MKPELLFLTVLRMSIVSGYVIICMVVIRLLMRRLPKMFCSLLWGIVLIRLVCPVAFESPFSLVPGGRLDPVRLLEEEEAHLQGNLGGNQSQEGNAAGETAAQTEEALENIAGTGSVFPDASADMDAGAAGLPTGKRQTSGAERAEILQIPDAGEPTVSGANAAPDIPNALAGAGCVIWGSGIVLLLLYSLCSYIGLKRRLGTAIPDGEGCYISDGIRTPFVLGMFRTKIYLPADLSPEEKEHVLLHERMHIRRGDTVFKPVFYLALVIHWFNPLVWLSYRLMEKDMEMACDEAVMARLGENKGGDYCRSLLNLALRGQNRTVRPLAFGESNTKQRVKNILRYRRPSTWVKAAAVILGAAAAFFFLADPLSANRGGIPADLTQDGKEETILAEIPENTQENSMAALQVKNRRGDELWESQFPLSGQTGISYYLYQTDEEDLLLRYTARLQPGEGMMSYQLFSLDETGQQQVREENEINYMAEKDRYLFDAEAVRQFLQALNGYLEHSILLLETRNGQAFYSTVEQPIRQTEEFRWMDQQYESIFGKSGSLDERLDKLQAHLLKIANQEWALENGSGRSEAEDQEQLMARLNAVTAGQLELIQNRYDGSETGEIVILAELPEDQITLYGYNDAEYSGRGVLLRNGEGISRFDITYGTSPRALLPEIYWDSGKEQLQMKILGASGTGLNIWNLYLFERTRDGLLKETMFQPDDYMSQLEQKISYDYDPVGQSLTLYAQGREIRTIDTSWAEEPVMDIYWGTIVDFELGETIHMLFTPALQIGNWPAPQYAEEADLTAVVEYGQDFTITQIQ</sequence>
<feature type="domain" description="Peptidase M56" evidence="2">
    <location>
        <begin position="178"/>
        <end position="339"/>
    </location>
</feature>
<dbReference type="InterPro" id="IPR052173">
    <property type="entry name" value="Beta-lactam_resp_regulator"/>
</dbReference>
<evidence type="ECO:0000256" key="1">
    <source>
        <dbReference type="SAM" id="Phobius"/>
    </source>
</evidence>
<proteinExistence type="predicted"/>
<dbReference type="PANTHER" id="PTHR34978">
    <property type="entry name" value="POSSIBLE SENSOR-TRANSDUCER PROTEIN BLAR"/>
    <property type="match status" value="1"/>
</dbReference>
<dbReference type="AlphaFoldDB" id="A0A949K0A8"/>
<keyword evidence="4" id="KW-1185">Reference proteome</keyword>
<dbReference type="InterPro" id="IPR008756">
    <property type="entry name" value="Peptidase_M56"/>
</dbReference>
<feature type="transmembrane region" description="Helical" evidence="1">
    <location>
        <begin position="261"/>
        <end position="279"/>
    </location>
</feature>